<dbReference type="InterPro" id="IPR002060">
    <property type="entry name" value="Squ/phyt_synthse"/>
</dbReference>
<feature type="region of interest" description="Disordered" evidence="1">
    <location>
        <begin position="1"/>
        <end position="34"/>
    </location>
</feature>
<keyword evidence="3" id="KW-1185">Reference proteome</keyword>
<sequence length="364" mass="39002">MLELTGNVSSQSPGDPAAQPSGDPAAQRRIPQTALSGENFPVALRILPGTIRRHLLTLYTYARYVDDLGDEPAQQPNSEPALDPFSEPATDPPARPPVDPSSRPALDPFSEPARDPASEPARDPGGEPGGPGPYDDAATRSATLRRFEDELRAMYDGVPPTHPVLVGLAPTVADRRLPLEPLCRLIAANQRDQVVHRYDTYADLVDYCHLSADPVGELVLHIFDAQSARRIAQSNHICTALQVIEHLQDVAEDYGRGRIYLPQDDLARHGVTPADLAAPYASPALRAVIRVQAERARAALDAGAPLVGTLHGWARLAVAGYLAGGRAALAALSRSDHDPLARVPRPTRAGTAGQWLKTLIARPG</sequence>
<evidence type="ECO:0000256" key="1">
    <source>
        <dbReference type="SAM" id="MobiDB-lite"/>
    </source>
</evidence>
<dbReference type="PANTHER" id="PTHR31480">
    <property type="entry name" value="BIFUNCTIONAL LYCOPENE CYCLASE/PHYTOENE SYNTHASE"/>
    <property type="match status" value="1"/>
</dbReference>
<feature type="compositionally biased region" description="Polar residues" evidence="1">
    <location>
        <begin position="1"/>
        <end position="13"/>
    </location>
</feature>
<dbReference type="SUPFAM" id="SSF48576">
    <property type="entry name" value="Terpenoid synthases"/>
    <property type="match status" value="2"/>
</dbReference>
<dbReference type="Proteomes" id="UP000277671">
    <property type="component" value="Unassembled WGS sequence"/>
</dbReference>
<organism evidence="2 3">
    <name type="scientific">Micromonospora pisi</name>
    <dbReference type="NCBI Taxonomy" id="589240"/>
    <lineage>
        <taxon>Bacteria</taxon>
        <taxon>Bacillati</taxon>
        <taxon>Actinomycetota</taxon>
        <taxon>Actinomycetes</taxon>
        <taxon>Micromonosporales</taxon>
        <taxon>Micromonosporaceae</taxon>
        <taxon>Micromonospora</taxon>
    </lineage>
</organism>
<dbReference type="SFLD" id="SFLDS00005">
    <property type="entry name" value="Isoprenoid_Synthase_Type_I"/>
    <property type="match status" value="1"/>
</dbReference>
<name>A0A495JIX1_9ACTN</name>
<dbReference type="GO" id="GO:0004311">
    <property type="term" value="F:geranylgeranyl diphosphate synthase activity"/>
    <property type="evidence" value="ECO:0007669"/>
    <property type="project" value="InterPro"/>
</dbReference>
<dbReference type="GO" id="GO:0016114">
    <property type="term" value="P:terpenoid biosynthetic process"/>
    <property type="evidence" value="ECO:0007669"/>
    <property type="project" value="UniProtKB-ARBA"/>
</dbReference>
<dbReference type="InterPro" id="IPR033904">
    <property type="entry name" value="Trans_IPPS_HH"/>
</dbReference>
<accession>A0A495JIX1</accession>
<dbReference type="InterPro" id="IPR044843">
    <property type="entry name" value="Trans_IPPS_bact-type"/>
</dbReference>
<gene>
    <name evidence="2" type="ORF">BDK92_2252</name>
</gene>
<dbReference type="Pfam" id="PF00494">
    <property type="entry name" value="SQS_PSY"/>
    <property type="match status" value="2"/>
</dbReference>
<evidence type="ECO:0000313" key="2">
    <source>
        <dbReference type="EMBL" id="RKR87949.1"/>
    </source>
</evidence>
<feature type="compositionally biased region" description="Basic and acidic residues" evidence="1">
    <location>
        <begin position="112"/>
        <end position="125"/>
    </location>
</feature>
<dbReference type="InterPro" id="IPR017827">
    <property type="entry name" value="HSQ_synthase_HpnC"/>
</dbReference>
<comment type="caution">
    <text evidence="2">The sequence shown here is derived from an EMBL/GenBank/DDBJ whole genome shotgun (WGS) entry which is preliminary data.</text>
</comment>
<dbReference type="AlphaFoldDB" id="A0A495JIX1"/>
<feature type="region of interest" description="Disordered" evidence="1">
    <location>
        <begin position="69"/>
        <end position="139"/>
    </location>
</feature>
<dbReference type="SFLD" id="SFLDG01018">
    <property type="entry name" value="Squalene/Phytoene_Synthase_Lik"/>
    <property type="match status" value="1"/>
</dbReference>
<dbReference type="SFLD" id="SFLDG01212">
    <property type="entry name" value="Phytoene_synthase_like"/>
    <property type="match status" value="1"/>
</dbReference>
<dbReference type="CDD" id="cd00683">
    <property type="entry name" value="Trans_IPPS_HH"/>
    <property type="match status" value="1"/>
</dbReference>
<dbReference type="Gene3D" id="1.10.600.10">
    <property type="entry name" value="Farnesyl Diphosphate Synthase"/>
    <property type="match status" value="1"/>
</dbReference>
<dbReference type="InterPro" id="IPR008949">
    <property type="entry name" value="Isoprenoid_synthase_dom_sf"/>
</dbReference>
<feature type="compositionally biased region" description="Pro residues" evidence="1">
    <location>
        <begin position="90"/>
        <end position="99"/>
    </location>
</feature>
<dbReference type="EMBL" id="RBKT01000001">
    <property type="protein sequence ID" value="RKR87949.1"/>
    <property type="molecule type" value="Genomic_DNA"/>
</dbReference>
<dbReference type="NCBIfam" id="TIGR03464">
    <property type="entry name" value="HpnC"/>
    <property type="match status" value="1"/>
</dbReference>
<dbReference type="RefSeq" id="WP_170208547.1">
    <property type="nucleotide sequence ID" value="NZ_RBKT01000001.1"/>
</dbReference>
<protein>
    <submittedName>
        <fullName evidence="2">Squalene synthase HpnC</fullName>
    </submittedName>
</protein>
<dbReference type="GO" id="GO:0051996">
    <property type="term" value="F:squalene synthase [NAD(P)H] activity"/>
    <property type="evidence" value="ECO:0007669"/>
    <property type="project" value="InterPro"/>
</dbReference>
<proteinExistence type="predicted"/>
<reference evidence="2 3" key="1">
    <citation type="submission" date="2018-10" db="EMBL/GenBank/DDBJ databases">
        <title>Sequencing the genomes of 1000 actinobacteria strains.</title>
        <authorList>
            <person name="Klenk H.-P."/>
        </authorList>
    </citation>
    <scope>NUCLEOTIDE SEQUENCE [LARGE SCALE GENOMIC DNA]</scope>
    <source>
        <strain evidence="2 3">DSM 45175</strain>
    </source>
</reference>
<evidence type="ECO:0000313" key="3">
    <source>
        <dbReference type="Proteomes" id="UP000277671"/>
    </source>
</evidence>